<dbReference type="SUPFAM" id="SSF49452">
    <property type="entry name" value="Starch-binding domain-like"/>
    <property type="match status" value="1"/>
</dbReference>
<dbReference type="Gene3D" id="3.20.20.80">
    <property type="entry name" value="Glycosidases"/>
    <property type="match status" value="1"/>
</dbReference>
<dbReference type="SUPFAM" id="SSF51445">
    <property type="entry name" value="(Trans)glycosidases"/>
    <property type="match status" value="1"/>
</dbReference>
<dbReference type="SMART" id="SM01065">
    <property type="entry name" value="CBM_2"/>
    <property type="match status" value="1"/>
</dbReference>
<reference evidence="8" key="2">
    <citation type="submission" date="2020-09" db="EMBL/GenBank/DDBJ databases">
        <authorList>
            <person name="Sun Q."/>
            <person name="Ohkuma M."/>
        </authorList>
    </citation>
    <scope>NUCLEOTIDE SEQUENCE</scope>
    <source>
        <strain evidence="8">JCM 31311</strain>
    </source>
</reference>
<dbReference type="InterPro" id="IPR013784">
    <property type="entry name" value="Carb-bd-like_fold"/>
</dbReference>
<name>A0A918FII1_9DEIO</name>
<evidence type="ECO:0000313" key="8">
    <source>
        <dbReference type="EMBL" id="GGR39546.1"/>
    </source>
</evidence>
<comment type="similarity">
    <text evidence="2">Belongs to the glycosyl hydrolase 13 family.</text>
</comment>
<dbReference type="EMBL" id="BMQL01000096">
    <property type="protein sequence ID" value="GGR39546.1"/>
    <property type="molecule type" value="Genomic_DNA"/>
</dbReference>
<dbReference type="PROSITE" id="PS51166">
    <property type="entry name" value="CBM20"/>
    <property type="match status" value="1"/>
</dbReference>
<evidence type="ECO:0000313" key="9">
    <source>
        <dbReference type="Proteomes" id="UP000603865"/>
    </source>
</evidence>
<dbReference type="InterPro" id="IPR002044">
    <property type="entry name" value="CBM20"/>
</dbReference>
<reference evidence="8" key="1">
    <citation type="journal article" date="2014" name="Int. J. Syst. Evol. Microbiol.">
        <title>Complete genome sequence of Corynebacterium casei LMG S-19264T (=DSM 44701T), isolated from a smear-ripened cheese.</title>
        <authorList>
            <consortium name="US DOE Joint Genome Institute (JGI-PGF)"/>
            <person name="Walter F."/>
            <person name="Albersmeier A."/>
            <person name="Kalinowski J."/>
            <person name="Ruckert C."/>
        </authorList>
    </citation>
    <scope>NUCLEOTIDE SEQUENCE</scope>
    <source>
        <strain evidence="8">JCM 31311</strain>
    </source>
</reference>
<keyword evidence="9" id="KW-1185">Reference proteome</keyword>
<dbReference type="Proteomes" id="UP000603865">
    <property type="component" value="Unassembled WGS sequence"/>
</dbReference>
<evidence type="ECO:0000259" key="7">
    <source>
        <dbReference type="PROSITE" id="PS51166"/>
    </source>
</evidence>
<keyword evidence="3" id="KW-0479">Metal-binding</keyword>
<keyword evidence="5" id="KW-0106">Calcium</keyword>
<evidence type="ECO:0000256" key="6">
    <source>
        <dbReference type="SAM" id="MobiDB-lite"/>
    </source>
</evidence>
<gene>
    <name evidence="8" type="ORF">GCM10008957_55450</name>
</gene>
<dbReference type="InterPro" id="IPR017853">
    <property type="entry name" value="GH"/>
</dbReference>
<dbReference type="RefSeq" id="WP_229776728.1">
    <property type="nucleotide sequence ID" value="NZ_BMQL01000096.1"/>
</dbReference>
<dbReference type="SUPFAM" id="SSF51011">
    <property type="entry name" value="Glycosyl hydrolase domain"/>
    <property type="match status" value="1"/>
</dbReference>
<feature type="domain" description="CBM20" evidence="7">
    <location>
        <begin position="511"/>
        <end position="618"/>
    </location>
</feature>
<dbReference type="Gene3D" id="2.60.40.10">
    <property type="entry name" value="Immunoglobulins"/>
    <property type="match status" value="1"/>
</dbReference>
<dbReference type="GO" id="GO:0046872">
    <property type="term" value="F:metal ion binding"/>
    <property type="evidence" value="ECO:0007669"/>
    <property type="project" value="UniProtKB-KW"/>
</dbReference>
<comment type="cofactor">
    <cofactor evidence="1">
        <name>Ca(2+)</name>
        <dbReference type="ChEBI" id="CHEBI:29108"/>
    </cofactor>
</comment>
<dbReference type="PANTHER" id="PTHR10357">
    <property type="entry name" value="ALPHA-AMYLASE FAMILY MEMBER"/>
    <property type="match status" value="1"/>
</dbReference>
<dbReference type="Gene3D" id="2.60.40.1180">
    <property type="entry name" value="Golgi alpha-mannosidase II"/>
    <property type="match status" value="1"/>
</dbReference>
<dbReference type="SMART" id="SM00642">
    <property type="entry name" value="Aamy"/>
    <property type="match status" value="1"/>
</dbReference>
<dbReference type="InterPro" id="IPR013783">
    <property type="entry name" value="Ig-like_fold"/>
</dbReference>
<dbReference type="InterPro" id="IPR013780">
    <property type="entry name" value="Glyco_hydro_b"/>
</dbReference>
<keyword evidence="4" id="KW-0732">Signal</keyword>
<dbReference type="Pfam" id="PF00686">
    <property type="entry name" value="CBM_20"/>
    <property type="match status" value="1"/>
</dbReference>
<dbReference type="GO" id="GO:2001070">
    <property type="term" value="F:starch binding"/>
    <property type="evidence" value="ECO:0007669"/>
    <property type="project" value="InterPro"/>
</dbReference>
<organism evidence="8 9">
    <name type="scientific">Deinococcus ruber</name>
    <dbReference type="NCBI Taxonomy" id="1848197"/>
    <lineage>
        <taxon>Bacteria</taxon>
        <taxon>Thermotogati</taxon>
        <taxon>Deinococcota</taxon>
        <taxon>Deinococci</taxon>
        <taxon>Deinococcales</taxon>
        <taxon>Deinococcaceae</taxon>
        <taxon>Deinococcus</taxon>
    </lineage>
</organism>
<dbReference type="AlphaFoldDB" id="A0A918FII1"/>
<comment type="caution">
    <text evidence="8">The sequence shown here is derived from an EMBL/GenBank/DDBJ whole genome shotgun (WGS) entry which is preliminary data.</text>
</comment>
<dbReference type="Pfam" id="PF00128">
    <property type="entry name" value="Alpha-amylase"/>
    <property type="match status" value="2"/>
</dbReference>
<evidence type="ECO:0000256" key="5">
    <source>
        <dbReference type="ARBA" id="ARBA00022837"/>
    </source>
</evidence>
<dbReference type="InterPro" id="IPR006047">
    <property type="entry name" value="GH13_cat_dom"/>
</dbReference>
<dbReference type="PANTHER" id="PTHR10357:SF215">
    <property type="entry name" value="ALPHA-AMYLASE 1"/>
    <property type="match status" value="1"/>
</dbReference>
<accession>A0A918FII1</accession>
<evidence type="ECO:0000256" key="2">
    <source>
        <dbReference type="ARBA" id="ARBA00008061"/>
    </source>
</evidence>
<sequence>MQPQSIPASALDTWRKQVIYLLLPDRFANGNTANDNLGQPNCYDPANPTKFHGGDLAGLRQKLAYISGLGATTVWTTPLYKQTPINSGAAAAYGNCGYHGYWADFNQAGTAAVEPKLGTSADVQGLITDIHNSGMKYLMDMVANHSGYGAQIVSQQPSWFHASCDPNVDPVNCPLAGLPDFRQENSAVASYLTTLSKTWVSTYAIDGIRMDTVKHVPTSYWQTSWIPGVLAGRPGMFLLGEVFQTGNAAQLKPYLDAGFDATFNFPLRQAFVTSLGQGGSLDSLAAAIQDSIGTLGLDRTLLQVNLLDNHDVQRFLNEPGPSAAESVIRTRYHLAMGALMTLPGIPQLYYGDELGMYGGPDPDNRHDMPAWAWTDTGRSAAQTNFLAGGGTPKTTFDDVKNLIALRQGNEALWKGSYAELWRPNGGQSVFAFYRGSGTSRMVVALNSSTSAANVALDIQGNTGISTSDKAAMTNGSTFSNLIAGAPSSATVSGGKLNVSVPAGTLAIYRLNSSASTVNVTFKATASTTLGQNLYLSGDRAELGSWNTAAAIPMTSSNCSGSTCTWTASVALPPSVTTQFKFIKKPGDSGASVTWEGGSNRSYTAPASGTGSYTGTWQP</sequence>
<feature type="region of interest" description="Disordered" evidence="6">
    <location>
        <begin position="598"/>
        <end position="618"/>
    </location>
</feature>
<proteinExistence type="inferred from homology"/>
<evidence type="ECO:0000256" key="4">
    <source>
        <dbReference type="ARBA" id="ARBA00022729"/>
    </source>
</evidence>
<evidence type="ECO:0000256" key="1">
    <source>
        <dbReference type="ARBA" id="ARBA00001913"/>
    </source>
</evidence>
<evidence type="ECO:0000256" key="3">
    <source>
        <dbReference type="ARBA" id="ARBA00022723"/>
    </source>
</evidence>
<protein>
    <submittedName>
        <fullName evidence="8">Alpha-amylase</fullName>
    </submittedName>
</protein>
<dbReference type="GO" id="GO:0005975">
    <property type="term" value="P:carbohydrate metabolic process"/>
    <property type="evidence" value="ECO:0007669"/>
    <property type="project" value="InterPro"/>
</dbReference>